<reference evidence="9" key="1">
    <citation type="submission" date="2016-11" db="UniProtKB">
        <authorList>
            <consortium name="WormBaseParasite"/>
        </authorList>
    </citation>
    <scope>IDENTIFICATION</scope>
</reference>
<evidence type="ECO:0000256" key="3">
    <source>
        <dbReference type="ARBA" id="ARBA00022692"/>
    </source>
</evidence>
<keyword evidence="8" id="KW-1185">Reference proteome</keyword>
<dbReference type="Pfam" id="PF00999">
    <property type="entry name" value="Na_H_Exchanger"/>
    <property type="match status" value="1"/>
</dbReference>
<dbReference type="Gene3D" id="1.20.1530.20">
    <property type="match status" value="1"/>
</dbReference>
<sequence length="405" mass="45135">MFFNQINRLVPTRVQVMDQRYGSNFRNFMHNFFNHPQTNLLITSFILLISVYASLIAISGQNILHPFSNVTSSTFSVDAVNEFTVSTFSLFFLTILSLIVGKILHYAKIPPLCGALLVGIVVINVPNLEEIFFINKHWEFIARKLGLVNIIVRWGISINAQYISHNPVLPILLGLLSSAAEVAVIILASICIFNISTPMAILTGFLVATVSPAVSGPVMIKLNNKKLGTDKQIPSFVPAACCFDNLFCLTLFSITASATFSTEPLFPTLVRSIGEIVVGAIIGILIGWLLWWFPRQNENYTHLMRSLLLAFLSTAIIIGAAALNYGYPGIIASLLICFISTTRWRFDNEKKVRFIIIINRNFKALPVERTFNNLWNIVFTPLLFTLVGMKLKFSELSHISKALSG</sequence>
<feature type="transmembrane region" description="Helical" evidence="6">
    <location>
        <begin position="40"/>
        <end position="63"/>
    </location>
</feature>
<evidence type="ECO:0000256" key="1">
    <source>
        <dbReference type="ARBA" id="ARBA00004141"/>
    </source>
</evidence>
<feature type="transmembrane region" description="Helical" evidence="6">
    <location>
        <begin position="111"/>
        <end position="128"/>
    </location>
</feature>
<feature type="domain" description="Cation/H+ exchanger transmembrane" evidence="7">
    <location>
        <begin position="96"/>
        <end position="397"/>
    </location>
</feature>
<evidence type="ECO:0000313" key="9">
    <source>
        <dbReference type="WBParaSite" id="Hba_08740"/>
    </source>
</evidence>
<keyword evidence="4 6" id="KW-1133">Transmembrane helix</keyword>
<evidence type="ECO:0000256" key="6">
    <source>
        <dbReference type="SAM" id="Phobius"/>
    </source>
</evidence>
<accession>A0A1I7WUC3</accession>
<evidence type="ECO:0000313" key="8">
    <source>
        <dbReference type="Proteomes" id="UP000095283"/>
    </source>
</evidence>
<evidence type="ECO:0000256" key="5">
    <source>
        <dbReference type="ARBA" id="ARBA00023136"/>
    </source>
</evidence>
<proteinExistence type="inferred from homology"/>
<keyword evidence="3 6" id="KW-0812">Transmembrane</keyword>
<dbReference type="InterPro" id="IPR006153">
    <property type="entry name" value="Cation/H_exchanger_TM"/>
</dbReference>
<feature type="transmembrane region" description="Helical" evidence="6">
    <location>
        <begin position="306"/>
        <end position="323"/>
    </location>
</feature>
<evidence type="ECO:0000256" key="4">
    <source>
        <dbReference type="ARBA" id="ARBA00022989"/>
    </source>
</evidence>
<organism evidence="8 9">
    <name type="scientific">Heterorhabditis bacteriophora</name>
    <name type="common">Entomopathogenic nematode worm</name>
    <dbReference type="NCBI Taxonomy" id="37862"/>
    <lineage>
        <taxon>Eukaryota</taxon>
        <taxon>Metazoa</taxon>
        <taxon>Ecdysozoa</taxon>
        <taxon>Nematoda</taxon>
        <taxon>Chromadorea</taxon>
        <taxon>Rhabditida</taxon>
        <taxon>Rhabditina</taxon>
        <taxon>Rhabditomorpha</taxon>
        <taxon>Strongyloidea</taxon>
        <taxon>Heterorhabditidae</taxon>
        <taxon>Heterorhabditis</taxon>
    </lineage>
</organism>
<keyword evidence="5 6" id="KW-0472">Membrane</keyword>
<dbReference type="AlphaFoldDB" id="A0A1I7WUC3"/>
<feature type="transmembrane region" description="Helical" evidence="6">
    <location>
        <begin position="168"/>
        <end position="195"/>
    </location>
</feature>
<feature type="transmembrane region" description="Helical" evidence="6">
    <location>
        <begin position="83"/>
        <end position="104"/>
    </location>
</feature>
<feature type="transmembrane region" description="Helical" evidence="6">
    <location>
        <begin position="235"/>
        <end position="256"/>
    </location>
</feature>
<feature type="transmembrane region" description="Helical" evidence="6">
    <location>
        <begin position="276"/>
        <end position="294"/>
    </location>
</feature>
<dbReference type="PANTHER" id="PTHR31102">
    <property type="match status" value="1"/>
</dbReference>
<dbReference type="InterPro" id="IPR038770">
    <property type="entry name" value="Na+/solute_symporter_sf"/>
</dbReference>
<dbReference type="WBParaSite" id="Hba_08740">
    <property type="protein sequence ID" value="Hba_08740"/>
    <property type="gene ID" value="Hba_08740"/>
</dbReference>
<dbReference type="GO" id="GO:0015297">
    <property type="term" value="F:antiporter activity"/>
    <property type="evidence" value="ECO:0007669"/>
    <property type="project" value="InterPro"/>
</dbReference>
<protein>
    <submittedName>
        <fullName evidence="9">Na_H_Exchanger domain-containing protein</fullName>
    </submittedName>
</protein>
<comment type="similarity">
    <text evidence="2">Belongs to the monovalent cation:proton antiporter 1 (CPA1) transporter (TC 2.A.36) family.</text>
</comment>
<dbReference type="GO" id="GO:0016020">
    <property type="term" value="C:membrane"/>
    <property type="evidence" value="ECO:0007669"/>
    <property type="project" value="UniProtKB-SubCell"/>
</dbReference>
<name>A0A1I7WUC3_HETBA</name>
<dbReference type="GO" id="GO:1902600">
    <property type="term" value="P:proton transmembrane transport"/>
    <property type="evidence" value="ECO:0007669"/>
    <property type="project" value="InterPro"/>
</dbReference>
<evidence type="ECO:0000259" key="7">
    <source>
        <dbReference type="Pfam" id="PF00999"/>
    </source>
</evidence>
<feature type="transmembrane region" description="Helical" evidence="6">
    <location>
        <begin position="201"/>
        <end position="223"/>
    </location>
</feature>
<comment type="subcellular location">
    <subcellularLocation>
        <location evidence="1">Membrane</location>
        <topology evidence="1">Multi-pass membrane protein</topology>
    </subcellularLocation>
</comment>
<dbReference type="PANTHER" id="PTHR31102:SF18">
    <property type="entry name" value="CATION_H+ EXCHANGER DOMAIN-CONTAINING PROTEIN"/>
    <property type="match status" value="1"/>
</dbReference>
<evidence type="ECO:0000256" key="2">
    <source>
        <dbReference type="ARBA" id="ARBA00007367"/>
    </source>
</evidence>
<dbReference type="InterPro" id="IPR051843">
    <property type="entry name" value="CPA1_transporter"/>
</dbReference>
<dbReference type="Proteomes" id="UP000095283">
    <property type="component" value="Unplaced"/>
</dbReference>